<dbReference type="Proteomes" id="UP000314294">
    <property type="component" value="Unassembled WGS sequence"/>
</dbReference>
<reference evidence="2 3" key="1">
    <citation type="submission" date="2019-03" db="EMBL/GenBank/DDBJ databases">
        <title>First draft genome of Liparis tanakae, snailfish: a comprehensive survey of snailfish specific genes.</title>
        <authorList>
            <person name="Kim W."/>
            <person name="Song I."/>
            <person name="Jeong J.-H."/>
            <person name="Kim D."/>
            <person name="Kim S."/>
            <person name="Ryu S."/>
            <person name="Song J.Y."/>
            <person name="Lee S.K."/>
        </authorList>
    </citation>
    <scope>NUCLEOTIDE SEQUENCE [LARGE SCALE GENOMIC DNA]</scope>
    <source>
        <tissue evidence="2">Muscle</tissue>
    </source>
</reference>
<proteinExistence type="predicted"/>
<keyword evidence="3" id="KW-1185">Reference proteome</keyword>
<comment type="caution">
    <text evidence="2">The sequence shown here is derived from an EMBL/GenBank/DDBJ whole genome shotgun (WGS) entry which is preliminary data.</text>
</comment>
<evidence type="ECO:0000313" key="2">
    <source>
        <dbReference type="EMBL" id="TNN25120.1"/>
    </source>
</evidence>
<accession>A0A4Z2E970</accession>
<dbReference type="AlphaFoldDB" id="A0A4Z2E970"/>
<organism evidence="2 3">
    <name type="scientific">Liparis tanakae</name>
    <name type="common">Tanaka's snailfish</name>
    <dbReference type="NCBI Taxonomy" id="230148"/>
    <lineage>
        <taxon>Eukaryota</taxon>
        <taxon>Metazoa</taxon>
        <taxon>Chordata</taxon>
        <taxon>Craniata</taxon>
        <taxon>Vertebrata</taxon>
        <taxon>Euteleostomi</taxon>
        <taxon>Actinopterygii</taxon>
        <taxon>Neopterygii</taxon>
        <taxon>Teleostei</taxon>
        <taxon>Neoteleostei</taxon>
        <taxon>Acanthomorphata</taxon>
        <taxon>Eupercaria</taxon>
        <taxon>Perciformes</taxon>
        <taxon>Cottioidei</taxon>
        <taxon>Cottales</taxon>
        <taxon>Liparidae</taxon>
        <taxon>Liparis</taxon>
    </lineage>
</organism>
<name>A0A4Z2E970_9TELE</name>
<feature type="region of interest" description="Disordered" evidence="1">
    <location>
        <begin position="1"/>
        <end position="38"/>
    </location>
</feature>
<evidence type="ECO:0000256" key="1">
    <source>
        <dbReference type="SAM" id="MobiDB-lite"/>
    </source>
</evidence>
<dbReference type="EMBL" id="SRLO01013376">
    <property type="protein sequence ID" value="TNN25120.1"/>
    <property type="molecule type" value="Genomic_DNA"/>
</dbReference>
<protein>
    <submittedName>
        <fullName evidence="2">Uncharacterized protein</fullName>
    </submittedName>
</protein>
<evidence type="ECO:0000313" key="3">
    <source>
        <dbReference type="Proteomes" id="UP000314294"/>
    </source>
</evidence>
<gene>
    <name evidence="2" type="ORF">EYF80_064752</name>
</gene>
<sequence>MKRSVSDEEECVVSNGPGDCSEPSAGHKHDEGVEAAASRTASWIQWSVPLPAPPATHRRTWTRDLDPGPGPGNWTRDLDPGPGAAKWDSSVIDLITMTTNCVCNDLLSGGRRKCNMSEAESRRRRSKKNPVTLFHLPSSPFISLHLPSSPFNSLHLPSSPFISLHLPSSPFVSLRLPSSPFVSLHLPSSPFISLHLPSSSFISLHLSSSPFISLHLPSSLFVSLHLPSSPFISLQLVTVGFGWSQMPQETIT</sequence>